<organism evidence="2">
    <name type="scientific">Culex pipiens</name>
    <name type="common">House mosquito</name>
    <dbReference type="NCBI Taxonomy" id="7175"/>
    <lineage>
        <taxon>Eukaryota</taxon>
        <taxon>Metazoa</taxon>
        <taxon>Ecdysozoa</taxon>
        <taxon>Arthropoda</taxon>
        <taxon>Hexapoda</taxon>
        <taxon>Insecta</taxon>
        <taxon>Pterygota</taxon>
        <taxon>Neoptera</taxon>
        <taxon>Endopterygota</taxon>
        <taxon>Diptera</taxon>
        <taxon>Nematocera</taxon>
        <taxon>Culicoidea</taxon>
        <taxon>Culicidae</taxon>
        <taxon>Culicinae</taxon>
        <taxon>Culicini</taxon>
        <taxon>Culex</taxon>
        <taxon>Culex</taxon>
    </lineage>
</organism>
<feature type="region of interest" description="Disordered" evidence="1">
    <location>
        <begin position="51"/>
        <end position="72"/>
    </location>
</feature>
<dbReference type="AlphaFoldDB" id="A0A8D8I359"/>
<protein>
    <submittedName>
        <fullName evidence="2">(northern house mosquito) hypothetical protein</fullName>
    </submittedName>
</protein>
<feature type="compositionally biased region" description="Polar residues" evidence="1">
    <location>
        <begin position="56"/>
        <end position="66"/>
    </location>
</feature>
<accession>A0A8D8I359</accession>
<name>A0A8D8I359_CULPI</name>
<dbReference type="EMBL" id="HBUE01341910">
    <property type="protein sequence ID" value="CAG6598923.1"/>
    <property type="molecule type" value="Transcribed_RNA"/>
</dbReference>
<reference evidence="2" key="1">
    <citation type="submission" date="2021-05" db="EMBL/GenBank/DDBJ databases">
        <authorList>
            <person name="Alioto T."/>
            <person name="Alioto T."/>
            <person name="Gomez Garrido J."/>
        </authorList>
    </citation>
    <scope>NUCLEOTIDE SEQUENCE</scope>
</reference>
<evidence type="ECO:0000313" key="2">
    <source>
        <dbReference type="EMBL" id="CAG6546740.1"/>
    </source>
</evidence>
<sequence>MRLFRRRHDVDRDRHRRGQRVLVEHDDRRGIHEGRSDGRRPKGQLRRWLNRRVGHQQRTGRVQRQRSAAGEQNRRVALHDDLLLRGLRLLGQSGPDELFKLVRIHRAASRTLALFATRAGKEVVKRQTRNFGTHFQGSSTLCSLQLFGTRTKNGTEDGRHQLGDDDCVWTGTINGIR</sequence>
<evidence type="ECO:0000256" key="1">
    <source>
        <dbReference type="SAM" id="MobiDB-lite"/>
    </source>
</evidence>
<proteinExistence type="predicted"/>
<dbReference type="EMBL" id="HBUE01235006">
    <property type="protein sequence ID" value="CAG6546740.1"/>
    <property type="molecule type" value="Transcribed_RNA"/>
</dbReference>